<keyword evidence="5 8" id="KW-0378">Hydrolase</keyword>
<evidence type="ECO:0000256" key="3">
    <source>
        <dbReference type="ARBA" id="ARBA00022722"/>
    </source>
</evidence>
<evidence type="ECO:0000256" key="4">
    <source>
        <dbReference type="ARBA" id="ARBA00022723"/>
    </source>
</evidence>
<dbReference type="SUPFAM" id="SSF88723">
    <property type="entry name" value="PIN domain-like"/>
    <property type="match status" value="1"/>
</dbReference>
<comment type="function">
    <text evidence="8">Toxic component of a toxin-antitoxin (TA) system. An RNase.</text>
</comment>
<dbReference type="CDD" id="cd18753">
    <property type="entry name" value="PIN_VapC4-5_FitB-like"/>
    <property type="match status" value="1"/>
</dbReference>
<comment type="cofactor">
    <cofactor evidence="1 8">
        <name>Mg(2+)</name>
        <dbReference type="ChEBI" id="CHEBI:18420"/>
    </cofactor>
</comment>
<evidence type="ECO:0000313" key="10">
    <source>
        <dbReference type="EMBL" id="MFB2897147.1"/>
    </source>
</evidence>
<dbReference type="Pfam" id="PF01850">
    <property type="entry name" value="PIN"/>
    <property type="match status" value="1"/>
</dbReference>
<feature type="binding site" evidence="8">
    <location>
        <position position="97"/>
    </location>
    <ligand>
        <name>Mg(2+)</name>
        <dbReference type="ChEBI" id="CHEBI:18420"/>
    </ligand>
</feature>
<keyword evidence="8" id="KW-0800">Toxin</keyword>
<keyword evidence="3 8" id="KW-0540">Nuclease</keyword>
<dbReference type="InterPro" id="IPR022907">
    <property type="entry name" value="VapC_family"/>
</dbReference>
<evidence type="ECO:0000256" key="5">
    <source>
        <dbReference type="ARBA" id="ARBA00022801"/>
    </source>
</evidence>
<protein>
    <recommendedName>
        <fullName evidence="8">Ribonuclease VapC</fullName>
        <shortName evidence="8">RNase VapC</shortName>
        <ecNumber evidence="8">3.1.-.-</ecNumber>
    </recommendedName>
    <alternativeName>
        <fullName evidence="8">Toxin VapC</fullName>
    </alternativeName>
</protein>
<feature type="binding site" evidence="8">
    <location>
        <position position="8"/>
    </location>
    <ligand>
        <name>Mg(2+)</name>
        <dbReference type="ChEBI" id="CHEBI:18420"/>
    </ligand>
</feature>
<dbReference type="Proteomes" id="UP001576784">
    <property type="component" value="Unassembled WGS sequence"/>
</dbReference>
<dbReference type="PANTHER" id="PTHR33653:SF1">
    <property type="entry name" value="RIBONUCLEASE VAPC2"/>
    <property type="match status" value="1"/>
</dbReference>
<comment type="caution">
    <text evidence="10">The sequence shown here is derived from an EMBL/GenBank/DDBJ whole genome shotgun (WGS) entry which is preliminary data.</text>
</comment>
<dbReference type="InterPro" id="IPR029060">
    <property type="entry name" value="PIN-like_dom_sf"/>
</dbReference>
<comment type="similarity">
    <text evidence="7 8">Belongs to the PINc/VapC protein family.</text>
</comment>
<gene>
    <name evidence="8" type="primary">vapC</name>
    <name evidence="10" type="ORF">ACE1CI_29885</name>
</gene>
<evidence type="ECO:0000256" key="2">
    <source>
        <dbReference type="ARBA" id="ARBA00022649"/>
    </source>
</evidence>
<evidence type="ECO:0000259" key="9">
    <source>
        <dbReference type="Pfam" id="PF01850"/>
    </source>
</evidence>
<organism evidence="10 11">
    <name type="scientific">Floridaenema flaviceps BLCC-F50</name>
    <dbReference type="NCBI Taxonomy" id="3153642"/>
    <lineage>
        <taxon>Bacteria</taxon>
        <taxon>Bacillati</taxon>
        <taxon>Cyanobacteriota</taxon>
        <taxon>Cyanophyceae</taxon>
        <taxon>Oscillatoriophycideae</taxon>
        <taxon>Aerosakkonematales</taxon>
        <taxon>Aerosakkonemataceae</taxon>
        <taxon>Floridanema</taxon>
        <taxon>Floridanema flaviceps</taxon>
    </lineage>
</organism>
<dbReference type="InterPro" id="IPR050556">
    <property type="entry name" value="Type_II_TA_system_RNase"/>
</dbReference>
<dbReference type="Gene3D" id="3.40.50.1010">
    <property type="entry name" value="5'-nuclease"/>
    <property type="match status" value="1"/>
</dbReference>
<dbReference type="EC" id="3.1.-.-" evidence="8"/>
<keyword evidence="4 8" id="KW-0479">Metal-binding</keyword>
<accession>A0ABV4Y0C5</accession>
<dbReference type="RefSeq" id="WP_413266761.1">
    <property type="nucleotide sequence ID" value="NZ_JBHFNR010000239.1"/>
</dbReference>
<keyword evidence="2 8" id="KW-1277">Toxin-antitoxin system</keyword>
<keyword evidence="11" id="KW-1185">Reference proteome</keyword>
<reference evidence="10 11" key="1">
    <citation type="submission" date="2024-09" db="EMBL/GenBank/DDBJ databases">
        <title>Floridaenema gen nov. (Aerosakkonemataceae, Aerosakkonematales ord. nov., Cyanobacteria) from benthic tropical and subtropical fresh waters, with the description of four new species.</title>
        <authorList>
            <person name="Moretto J.A."/>
            <person name="Berthold D.E."/>
            <person name="Lefler F.W."/>
            <person name="Huang I.-S."/>
            <person name="Laughinghouse H. IV."/>
        </authorList>
    </citation>
    <scope>NUCLEOTIDE SEQUENCE [LARGE SCALE GENOMIC DNA]</scope>
    <source>
        <strain evidence="10 11">BLCC-F50</strain>
    </source>
</reference>
<sequence>MSSRFLLDTNIVIALLQGDASVQQYYAEAEAIFVPSTVIGELYYGAYKSGKVTENLARIEEFLATNNVLTCDTATANYYGQIRNLLRLKGRPIPDNDIWIAAVAMQYQLTLVSRDAHFQEIDGLLVEMW</sequence>
<evidence type="ECO:0000256" key="6">
    <source>
        <dbReference type="ARBA" id="ARBA00022842"/>
    </source>
</evidence>
<evidence type="ECO:0000256" key="8">
    <source>
        <dbReference type="HAMAP-Rule" id="MF_00265"/>
    </source>
</evidence>
<feature type="domain" description="PIN" evidence="9">
    <location>
        <begin position="6"/>
        <end position="123"/>
    </location>
</feature>
<dbReference type="HAMAP" id="MF_00265">
    <property type="entry name" value="VapC_Nob1"/>
    <property type="match status" value="1"/>
</dbReference>
<evidence type="ECO:0000313" key="11">
    <source>
        <dbReference type="Proteomes" id="UP001576784"/>
    </source>
</evidence>
<keyword evidence="6 8" id="KW-0460">Magnesium</keyword>
<dbReference type="InterPro" id="IPR002716">
    <property type="entry name" value="PIN_dom"/>
</dbReference>
<dbReference type="PANTHER" id="PTHR33653">
    <property type="entry name" value="RIBONUCLEASE VAPC2"/>
    <property type="match status" value="1"/>
</dbReference>
<name>A0ABV4Y0C5_9CYAN</name>
<evidence type="ECO:0000256" key="7">
    <source>
        <dbReference type="ARBA" id="ARBA00038093"/>
    </source>
</evidence>
<dbReference type="EMBL" id="JBHFNR010000239">
    <property type="protein sequence ID" value="MFB2897147.1"/>
    <property type="molecule type" value="Genomic_DNA"/>
</dbReference>
<evidence type="ECO:0000256" key="1">
    <source>
        <dbReference type="ARBA" id="ARBA00001946"/>
    </source>
</evidence>
<proteinExistence type="inferred from homology"/>